<feature type="compositionally biased region" description="Basic residues" evidence="1">
    <location>
        <begin position="1"/>
        <end position="20"/>
    </location>
</feature>
<dbReference type="Pfam" id="PF14279">
    <property type="entry name" value="HNH_5"/>
    <property type="match status" value="1"/>
</dbReference>
<dbReference type="Proteomes" id="UP000288351">
    <property type="component" value="Unassembled WGS sequence"/>
</dbReference>
<dbReference type="PANTHER" id="PTHR33877">
    <property type="entry name" value="SLL1193 PROTEIN"/>
    <property type="match status" value="1"/>
</dbReference>
<dbReference type="InterPro" id="IPR052892">
    <property type="entry name" value="NA-targeting_endonuclease"/>
</dbReference>
<protein>
    <submittedName>
        <fullName evidence="3">HNH endonuclease</fullName>
    </submittedName>
</protein>
<evidence type="ECO:0000259" key="2">
    <source>
        <dbReference type="SMART" id="SM00507"/>
    </source>
</evidence>
<sequence>MTPRLRRPAPARRPPRRRRPPPYDRDEVLARWSGCAYCDGPAQELDHVLPLARGGRDTADNVVAACRTCNASKYTHTLACWALSEGSATPCACDS</sequence>
<dbReference type="InterPro" id="IPR003615">
    <property type="entry name" value="HNH_nuc"/>
</dbReference>
<accession>A0A401R606</accession>
<dbReference type="Gene3D" id="1.10.30.50">
    <property type="match status" value="1"/>
</dbReference>
<dbReference type="CDD" id="cd00085">
    <property type="entry name" value="HNHc"/>
    <property type="match status" value="1"/>
</dbReference>
<comment type="caution">
    <text evidence="3">The sequence shown here is derived from an EMBL/GenBank/DDBJ whole genome shotgun (WGS) entry which is preliminary data.</text>
</comment>
<evidence type="ECO:0000256" key="1">
    <source>
        <dbReference type="SAM" id="MobiDB-lite"/>
    </source>
</evidence>
<keyword evidence="3" id="KW-0540">Nuclease</keyword>
<feature type="domain" description="HNH nuclease" evidence="2">
    <location>
        <begin position="23"/>
        <end position="71"/>
    </location>
</feature>
<evidence type="ECO:0000313" key="4">
    <source>
        <dbReference type="Proteomes" id="UP000288351"/>
    </source>
</evidence>
<proteinExistence type="predicted"/>
<dbReference type="InterPro" id="IPR029471">
    <property type="entry name" value="HNH_5"/>
</dbReference>
<dbReference type="RefSeq" id="WP_020930427.1">
    <property type="nucleotide sequence ID" value="NZ_BHXC01000007.1"/>
</dbReference>
<dbReference type="PANTHER" id="PTHR33877:SF2">
    <property type="entry name" value="OS07G0170200 PROTEIN"/>
    <property type="match status" value="1"/>
</dbReference>
<dbReference type="SMART" id="SM00507">
    <property type="entry name" value="HNHc"/>
    <property type="match status" value="1"/>
</dbReference>
<name>A0A401R606_STRNR</name>
<keyword evidence="3" id="KW-0255">Endonuclease</keyword>
<evidence type="ECO:0000313" key="3">
    <source>
        <dbReference type="EMBL" id="GCB93062.1"/>
    </source>
</evidence>
<dbReference type="GO" id="GO:0004519">
    <property type="term" value="F:endonuclease activity"/>
    <property type="evidence" value="ECO:0007669"/>
    <property type="project" value="UniProtKB-KW"/>
</dbReference>
<dbReference type="EMBL" id="BHXC01000007">
    <property type="protein sequence ID" value="GCB93062.1"/>
    <property type="molecule type" value="Genomic_DNA"/>
</dbReference>
<feature type="region of interest" description="Disordered" evidence="1">
    <location>
        <begin position="1"/>
        <end position="24"/>
    </location>
</feature>
<organism evidence="3 4">
    <name type="scientific">Streptomyces noursei</name>
    <name type="common">Streptomyces albulus</name>
    <dbReference type="NCBI Taxonomy" id="1971"/>
    <lineage>
        <taxon>Bacteria</taxon>
        <taxon>Bacillati</taxon>
        <taxon>Actinomycetota</taxon>
        <taxon>Actinomycetes</taxon>
        <taxon>Kitasatosporales</taxon>
        <taxon>Streptomycetaceae</taxon>
        <taxon>Streptomyces</taxon>
    </lineage>
</organism>
<reference evidence="3 4" key="1">
    <citation type="journal article" date="2019" name="Microbiol. Resour. Announc.">
        <title>Draft Genome Sequence of the Most Traditional epsilon-Poly-l-Lysine Producer, Streptomyces albulus NBRC14147.</title>
        <authorList>
            <person name="Yamanaka K."/>
            <person name="Hamano Y."/>
        </authorList>
    </citation>
    <scope>NUCLEOTIDE SEQUENCE [LARGE SCALE GENOMIC DNA]</scope>
    <source>
        <strain evidence="3 4">NBRC 14147</strain>
    </source>
</reference>
<gene>
    <name evidence="3" type="ORF">SALB_05839</name>
</gene>
<keyword evidence="3" id="KW-0378">Hydrolase</keyword>
<dbReference type="AlphaFoldDB" id="A0A401R606"/>